<evidence type="ECO:0000313" key="1">
    <source>
        <dbReference type="EMBL" id="KTF07906.1"/>
    </source>
</evidence>
<comment type="caution">
    <text evidence="1">The sequence shown here is derived from an EMBL/GenBank/DDBJ whole genome shotgun (WGS) entry which is preliminary data.</text>
</comment>
<protein>
    <submittedName>
        <fullName evidence="1">Heme biosynthesis protein</fullName>
    </submittedName>
</protein>
<gene>
    <name evidence="1" type="ORF">MGSAQ_000598</name>
</gene>
<reference evidence="1" key="1">
    <citation type="submission" date="2013-11" db="EMBL/GenBank/DDBJ databases">
        <title>Microbial diversity, functional groups and degradation webs in Northern and Southern Mediterranean and Red Sea marine crude oil polluted sites.</title>
        <authorList>
            <person name="Daffonchio D."/>
            <person name="Mapelli F."/>
            <person name="Ferrer M."/>
            <person name="Richter M."/>
            <person name="Cherif A."/>
            <person name="Malkawi H.I."/>
            <person name="Yakimov M.M."/>
            <person name="Abdel-Fattah Y.R."/>
            <person name="Blaghen M."/>
            <person name="Golyshin P.N."/>
            <person name="Kalogerakis N."/>
            <person name="Boon N."/>
            <person name="Magagnini M."/>
            <person name="Fava F."/>
        </authorList>
    </citation>
    <scope>NUCLEOTIDE SEQUENCE</scope>
</reference>
<organism evidence="1">
    <name type="scientific">marine sediment metagenome</name>
    <dbReference type="NCBI Taxonomy" id="412755"/>
    <lineage>
        <taxon>unclassified sequences</taxon>
        <taxon>metagenomes</taxon>
        <taxon>ecological metagenomes</taxon>
    </lineage>
</organism>
<sequence length="56" mass="6164">MAFNSGDDVLAEKALLKASKMQSRKEDLLLLSAISERKHDTATALQLYKEGQQLAS</sequence>
<accession>A0A1B6NWT2</accession>
<name>A0A1B6NWT2_9ZZZZ</name>
<dbReference type="EMBL" id="AYSL01000268">
    <property type="protein sequence ID" value="KTF07906.1"/>
    <property type="molecule type" value="Genomic_DNA"/>
</dbReference>
<dbReference type="AlphaFoldDB" id="A0A1B6NWT2"/>
<proteinExistence type="predicted"/>